<feature type="region of interest" description="Disordered" evidence="13">
    <location>
        <begin position="153"/>
        <end position="176"/>
    </location>
</feature>
<dbReference type="GO" id="GO:0019373">
    <property type="term" value="P:epoxygenase P450 pathway"/>
    <property type="evidence" value="ECO:0007669"/>
    <property type="project" value="TreeGrafter"/>
</dbReference>
<dbReference type="InterPro" id="IPR036396">
    <property type="entry name" value="Cyt_P450_sf"/>
</dbReference>
<feature type="compositionally biased region" description="Basic and acidic residues" evidence="13">
    <location>
        <begin position="167"/>
        <end position="176"/>
    </location>
</feature>
<dbReference type="PRINTS" id="PR00463">
    <property type="entry name" value="EP450I"/>
</dbReference>
<dbReference type="GO" id="GO:0008392">
    <property type="term" value="F:arachidonate epoxygenase activity"/>
    <property type="evidence" value="ECO:0007669"/>
    <property type="project" value="TreeGrafter"/>
</dbReference>
<keyword evidence="11" id="KW-0503">Monooxygenase</keyword>
<evidence type="ECO:0000313" key="15">
    <source>
        <dbReference type="Proteomes" id="UP000824782"/>
    </source>
</evidence>
<evidence type="ECO:0000256" key="1">
    <source>
        <dbReference type="ARBA" id="ARBA00001971"/>
    </source>
</evidence>
<dbReference type="PRINTS" id="PR00385">
    <property type="entry name" value="P450"/>
</dbReference>
<keyword evidence="8" id="KW-0492">Microsome</keyword>
<dbReference type="InterPro" id="IPR001128">
    <property type="entry name" value="Cyt_P450"/>
</dbReference>
<accession>A0AAV6YUF5</accession>
<dbReference type="EMBL" id="WNYA01019939">
    <property type="protein sequence ID" value="KAG8538595.1"/>
    <property type="molecule type" value="Genomic_DNA"/>
</dbReference>
<evidence type="ECO:0000256" key="9">
    <source>
        <dbReference type="ARBA" id="ARBA00023002"/>
    </source>
</evidence>
<evidence type="ECO:0000313" key="14">
    <source>
        <dbReference type="EMBL" id="KAG8538595.1"/>
    </source>
</evidence>
<dbReference type="FunFam" id="1.10.630.10:FF:000238">
    <property type="entry name" value="Cytochrome P450 2A6"/>
    <property type="match status" value="1"/>
</dbReference>
<dbReference type="InterPro" id="IPR050182">
    <property type="entry name" value="Cytochrome_P450_fam2"/>
</dbReference>
<evidence type="ECO:0000256" key="7">
    <source>
        <dbReference type="ARBA" id="ARBA00022824"/>
    </source>
</evidence>
<dbReference type="Gene3D" id="1.10.630.10">
    <property type="entry name" value="Cytochrome P450"/>
    <property type="match status" value="1"/>
</dbReference>
<sequence length="176" mass="20235">MNRDTEFHEENLEATILDLFFAGTQTTALTLRYGFLLLMKYPEIQEKIHKEIDQLIGRDRCPSIDDRSKMPYTEAVIHEIQRFADIVPLGALHAVSKDTTFRGYNIPKGTLVFPLLTSVLKDPKKFKNQEEFDPGHFLDDKCGFKKSDAFMPFSAGDGTQRQRQQRQARECHGDIP</sequence>
<comment type="cofactor">
    <cofactor evidence="1">
        <name>heme</name>
        <dbReference type="ChEBI" id="CHEBI:30413"/>
    </cofactor>
</comment>
<comment type="subcellular location">
    <subcellularLocation>
        <location evidence="3">Endoplasmic reticulum membrane</location>
        <topology evidence="3">Peripheral membrane protein</topology>
    </subcellularLocation>
    <subcellularLocation>
        <location evidence="2">Microsome membrane</location>
        <topology evidence="2">Peripheral membrane protein</topology>
    </subcellularLocation>
</comment>
<keyword evidence="15" id="KW-1185">Reference proteome</keyword>
<dbReference type="AlphaFoldDB" id="A0AAV6YUF5"/>
<dbReference type="SUPFAM" id="SSF48264">
    <property type="entry name" value="Cytochrome P450"/>
    <property type="match status" value="1"/>
</dbReference>
<dbReference type="GO" id="GO:0005506">
    <property type="term" value="F:iron ion binding"/>
    <property type="evidence" value="ECO:0007669"/>
    <property type="project" value="InterPro"/>
</dbReference>
<dbReference type="GO" id="GO:0016712">
    <property type="term" value="F:oxidoreductase activity, acting on paired donors, with incorporation or reduction of molecular oxygen, reduced flavin or flavoprotein as one donor, and incorporation of one atom of oxygen"/>
    <property type="evidence" value="ECO:0007669"/>
    <property type="project" value="TreeGrafter"/>
</dbReference>
<dbReference type="InterPro" id="IPR002401">
    <property type="entry name" value="Cyt_P450_E_grp-I"/>
</dbReference>
<evidence type="ECO:0000256" key="4">
    <source>
        <dbReference type="ARBA" id="ARBA00010617"/>
    </source>
</evidence>
<organism evidence="14 15">
    <name type="scientific">Engystomops pustulosus</name>
    <name type="common">Tungara frog</name>
    <name type="synonym">Physalaemus pustulosus</name>
    <dbReference type="NCBI Taxonomy" id="76066"/>
    <lineage>
        <taxon>Eukaryota</taxon>
        <taxon>Metazoa</taxon>
        <taxon>Chordata</taxon>
        <taxon>Craniata</taxon>
        <taxon>Vertebrata</taxon>
        <taxon>Euteleostomi</taxon>
        <taxon>Amphibia</taxon>
        <taxon>Batrachia</taxon>
        <taxon>Anura</taxon>
        <taxon>Neobatrachia</taxon>
        <taxon>Hyloidea</taxon>
        <taxon>Leptodactylidae</taxon>
        <taxon>Leiuperinae</taxon>
        <taxon>Engystomops</taxon>
    </lineage>
</organism>
<keyword evidence="12" id="KW-0472">Membrane</keyword>
<evidence type="ECO:0000256" key="8">
    <source>
        <dbReference type="ARBA" id="ARBA00022848"/>
    </source>
</evidence>
<keyword evidence="5" id="KW-0349">Heme</keyword>
<protein>
    <submittedName>
        <fullName evidence="14">Uncharacterized protein</fullName>
    </submittedName>
</protein>
<evidence type="ECO:0000256" key="6">
    <source>
        <dbReference type="ARBA" id="ARBA00022723"/>
    </source>
</evidence>
<dbReference type="GO" id="GO:0005789">
    <property type="term" value="C:endoplasmic reticulum membrane"/>
    <property type="evidence" value="ECO:0007669"/>
    <property type="project" value="UniProtKB-SubCell"/>
</dbReference>
<evidence type="ECO:0000256" key="10">
    <source>
        <dbReference type="ARBA" id="ARBA00023004"/>
    </source>
</evidence>
<dbReference type="Proteomes" id="UP000824782">
    <property type="component" value="Unassembled WGS sequence"/>
</dbReference>
<evidence type="ECO:0000256" key="2">
    <source>
        <dbReference type="ARBA" id="ARBA00004174"/>
    </source>
</evidence>
<dbReference type="PANTHER" id="PTHR24300:SF394">
    <property type="entry name" value="CYTOCHROME P450 2H2"/>
    <property type="match status" value="1"/>
</dbReference>
<name>A0AAV6YUF5_ENGPU</name>
<dbReference type="Pfam" id="PF00067">
    <property type="entry name" value="p450"/>
    <property type="match status" value="1"/>
</dbReference>
<keyword evidence="9" id="KW-0560">Oxidoreductase</keyword>
<evidence type="ECO:0000256" key="5">
    <source>
        <dbReference type="ARBA" id="ARBA00022617"/>
    </source>
</evidence>
<comment type="caution">
    <text evidence="14">The sequence shown here is derived from an EMBL/GenBank/DDBJ whole genome shotgun (WGS) entry which is preliminary data.</text>
</comment>
<reference evidence="14" key="1">
    <citation type="thesis" date="2020" institute="ProQuest LLC" country="789 East Eisenhower Parkway, Ann Arbor, MI, USA">
        <title>Comparative Genomics and Chromosome Evolution.</title>
        <authorList>
            <person name="Mudd A.B."/>
        </authorList>
    </citation>
    <scope>NUCLEOTIDE SEQUENCE</scope>
    <source>
        <strain evidence="14">237g6f4</strain>
        <tissue evidence="14">Blood</tissue>
    </source>
</reference>
<evidence type="ECO:0000256" key="12">
    <source>
        <dbReference type="ARBA" id="ARBA00023136"/>
    </source>
</evidence>
<proteinExistence type="inferred from homology"/>
<keyword evidence="10" id="KW-0408">Iron</keyword>
<keyword evidence="7" id="KW-0256">Endoplasmic reticulum</keyword>
<dbReference type="PANTHER" id="PTHR24300">
    <property type="entry name" value="CYTOCHROME P450 508A4-RELATED"/>
    <property type="match status" value="1"/>
</dbReference>
<dbReference type="GO" id="GO:0006805">
    <property type="term" value="P:xenobiotic metabolic process"/>
    <property type="evidence" value="ECO:0007669"/>
    <property type="project" value="TreeGrafter"/>
</dbReference>
<gene>
    <name evidence="14" type="ORF">GDO81_022388</name>
</gene>
<keyword evidence="6" id="KW-0479">Metal-binding</keyword>
<dbReference type="GO" id="GO:0020037">
    <property type="term" value="F:heme binding"/>
    <property type="evidence" value="ECO:0007669"/>
    <property type="project" value="InterPro"/>
</dbReference>
<evidence type="ECO:0000256" key="13">
    <source>
        <dbReference type="SAM" id="MobiDB-lite"/>
    </source>
</evidence>
<evidence type="ECO:0000256" key="11">
    <source>
        <dbReference type="ARBA" id="ARBA00023033"/>
    </source>
</evidence>
<comment type="similarity">
    <text evidence="4">Belongs to the cytochrome P450 family.</text>
</comment>
<evidence type="ECO:0000256" key="3">
    <source>
        <dbReference type="ARBA" id="ARBA00004406"/>
    </source>
</evidence>